<organism evidence="2 3">
    <name type="scientific">Carpinus fangiana</name>
    <dbReference type="NCBI Taxonomy" id="176857"/>
    <lineage>
        <taxon>Eukaryota</taxon>
        <taxon>Viridiplantae</taxon>
        <taxon>Streptophyta</taxon>
        <taxon>Embryophyta</taxon>
        <taxon>Tracheophyta</taxon>
        <taxon>Spermatophyta</taxon>
        <taxon>Magnoliopsida</taxon>
        <taxon>eudicotyledons</taxon>
        <taxon>Gunneridae</taxon>
        <taxon>Pentapetalae</taxon>
        <taxon>rosids</taxon>
        <taxon>fabids</taxon>
        <taxon>Fagales</taxon>
        <taxon>Betulaceae</taxon>
        <taxon>Carpinus</taxon>
    </lineage>
</organism>
<evidence type="ECO:0000313" key="2">
    <source>
        <dbReference type="EMBL" id="KAE8077156.1"/>
    </source>
</evidence>
<keyword evidence="1" id="KW-1133">Transmembrane helix</keyword>
<gene>
    <name evidence="2" type="ORF">FH972_015746</name>
</gene>
<dbReference type="EMBL" id="CM017326">
    <property type="protein sequence ID" value="KAE8077156.1"/>
    <property type="molecule type" value="Genomic_DNA"/>
</dbReference>
<feature type="transmembrane region" description="Helical" evidence="1">
    <location>
        <begin position="102"/>
        <end position="124"/>
    </location>
</feature>
<evidence type="ECO:0000313" key="3">
    <source>
        <dbReference type="Proteomes" id="UP000327013"/>
    </source>
</evidence>
<accession>A0A5N6RFJ8</accession>
<dbReference type="Proteomes" id="UP000327013">
    <property type="component" value="Chromosome 6"/>
</dbReference>
<reference evidence="2 3" key="1">
    <citation type="submission" date="2019-06" db="EMBL/GenBank/DDBJ databases">
        <title>A chromosomal-level reference genome of Carpinus fangiana (Coryloideae, Betulaceae).</title>
        <authorList>
            <person name="Yang X."/>
            <person name="Wang Z."/>
            <person name="Zhang L."/>
            <person name="Hao G."/>
            <person name="Liu J."/>
            <person name="Yang Y."/>
        </authorList>
    </citation>
    <scope>NUCLEOTIDE SEQUENCE [LARGE SCALE GENOMIC DNA]</scope>
    <source>
        <strain evidence="2">Cfa_2016G</strain>
        <tissue evidence="2">Leaf</tissue>
    </source>
</reference>
<proteinExistence type="predicted"/>
<keyword evidence="1" id="KW-0812">Transmembrane</keyword>
<dbReference type="OrthoDB" id="682251at2759"/>
<dbReference type="PANTHER" id="PTHR33825:SF4">
    <property type="entry name" value="OS05G0137600 PROTEIN"/>
    <property type="match status" value="1"/>
</dbReference>
<dbReference type="PANTHER" id="PTHR33825">
    <property type="entry name" value="CHITINASE-LIKE PROTEIN"/>
    <property type="match status" value="1"/>
</dbReference>
<keyword evidence="1" id="KW-0472">Membrane</keyword>
<protein>
    <submittedName>
        <fullName evidence="2">Uncharacterized protein</fullName>
    </submittedName>
</protein>
<dbReference type="AlphaFoldDB" id="A0A5N6RFJ8"/>
<keyword evidence="3" id="KW-1185">Reference proteome</keyword>
<name>A0A5N6RFJ8_9ROSI</name>
<evidence type="ECO:0000256" key="1">
    <source>
        <dbReference type="SAM" id="Phobius"/>
    </source>
</evidence>
<sequence>MWGQGQGQSYSLPLWNPQAVKLKAGIPFVVVPGLMRQRSVSVALAGNRDPRLRILPLPNWKSSSPSPSTVSVSAVSQTLSSALAPIQLLKLKAPGFRPSPQLGLLSLLFALSMAIGAIFSLAVISIPTINAFTRLAASMDKLSRVVSEEVPGTLSSLKLSGLEINELTLQLSNLRSRISGIQNPKKVRNNKPSSFGRRNYP</sequence>